<dbReference type="RefSeq" id="WP_194448904.1">
    <property type="nucleotide sequence ID" value="NZ_CP063849.1"/>
</dbReference>
<dbReference type="EMBL" id="CP063849">
    <property type="protein sequence ID" value="QOY87235.1"/>
    <property type="molecule type" value="Genomic_DNA"/>
</dbReference>
<gene>
    <name evidence="1" type="ORF">IRI77_31430</name>
</gene>
<proteinExistence type="predicted"/>
<name>A0A7S7SKN6_PALFE</name>
<evidence type="ECO:0000313" key="1">
    <source>
        <dbReference type="EMBL" id="QOY87235.1"/>
    </source>
</evidence>
<accession>A0A7S7SKN6</accession>
<sequence>MIDDKTNSANCGSCFCGGAGPAMSEFLRKIGPPEGAKQHFDTARIEFLKGIRALIDARIENLSQPETKGTKVPVE</sequence>
<dbReference type="KEGG" id="pfer:IRI77_31430"/>
<protein>
    <submittedName>
        <fullName evidence="1">Uncharacterized protein</fullName>
    </submittedName>
</protein>
<organism evidence="1 2">
    <name type="scientific">Paludibaculum fermentans</name>
    <dbReference type="NCBI Taxonomy" id="1473598"/>
    <lineage>
        <taxon>Bacteria</taxon>
        <taxon>Pseudomonadati</taxon>
        <taxon>Acidobacteriota</taxon>
        <taxon>Terriglobia</taxon>
        <taxon>Bryobacterales</taxon>
        <taxon>Bryobacteraceae</taxon>
        <taxon>Paludibaculum</taxon>
    </lineage>
</organism>
<reference evidence="1 2" key="1">
    <citation type="submission" date="2020-10" db="EMBL/GenBank/DDBJ databases">
        <title>Complete genome sequence of Paludibaculum fermentans P105T, a facultatively anaerobic acidobacterium capable of dissimilatory Fe(III) reduction.</title>
        <authorList>
            <person name="Dedysh S.N."/>
            <person name="Beletsky A.V."/>
            <person name="Kulichevskaya I.S."/>
            <person name="Mardanov A.V."/>
            <person name="Ravin N.V."/>
        </authorList>
    </citation>
    <scope>NUCLEOTIDE SEQUENCE [LARGE SCALE GENOMIC DNA]</scope>
    <source>
        <strain evidence="1 2">P105</strain>
    </source>
</reference>
<dbReference type="Proteomes" id="UP000593892">
    <property type="component" value="Chromosome"/>
</dbReference>
<keyword evidence="2" id="KW-1185">Reference proteome</keyword>
<dbReference type="AlphaFoldDB" id="A0A7S7SKN6"/>
<evidence type="ECO:0000313" key="2">
    <source>
        <dbReference type="Proteomes" id="UP000593892"/>
    </source>
</evidence>